<sequence>MNRIYRVIWSQVRGAYVVVSEIAKSHTRGSKSFVSNSAKASVKVGLAAMVLTCGSGLISGVDAAPNRGLSLAPGEGHNDGGFTYLYPGQNSPYIQMYDYKTPGNPGGGYLYTNNKVFGIQIGNNANARANDGSVSGISIGDYSQSRALGIGLGHYAQSEQIGAIAVGSASKAKGFNSLAMMRQAYAGEQYAAAIGTAASAQGKASLAMGHSALATGDQSIAIGSANPTPKYDDKGTPYTAYDGATNTQANAARSIAIGQGAKSNTEDSVAMGTGANVASGSNYKGEAYARGVAIGNRATSQGIQGVAIGNGAAHYRDNAVALGNNAQTRAKDGIAIGNNAESGIKNDPNYKVNNSVAVGNSARAHGGSGVALGNDTYALGGSSVAAGNAAWALGERSTAIGNNAHSEGYGSIAMGREASALSTQDGDKKNVVAIGDDAQATGSRSIALGVSAQAGTLERVRDSSVYKDNDQLITQLKAKKEVTDAVAIGSEASVQANEGLALGSNATVNNVRGVALGANSATAAPVSTASETINGLKYNYAGGTADSTVSVGNTSTKRTITNVAAGRVSAQSTDAINGSQLYGVANAVGNVANSTKNILGGNAQVDQNGSITMTNIGDTGKNTVHEAIKSANSGWELQVNGQKVKDVKAPNRTVNFNAGKNIKLEGAGDNVTVATVDNANFNSVTTGSVSMSKTGINAGGYQITNVQSGGDTLTNAANIGDISRIAAKYDKYLQRGSATYEANGNGKINMTGTNGLTAEVTGLKNTYVTSGTVSNDGKRLTLTRNDNQTFDVDISKISNGLSKTDYRLIANPAAGSNGEYKVAADGSMTLTVADADGSNPRQVKLTNLASKEQQDINTTNITNNTNKIAKGLSFQGDNNVKINKQLGDTLGITGGATGALSDNNIGVVAKDGNLNVKLAKDLTGLNSVTAGSVRVGTHSDNKNYVTGLDNKEWNVQNPTITSGRAATEDQLKKVSDEIKTTNAAKTDYRLINNTNSADGSYSVENNKVDLKVKDEAHPNSPANTVTINNIASKTELDKLTERAVKYDLNGTTVNKNKVTLEGQGGTTITNLKAGEVSSTSTDAVNGSQLHDVKIEAGKHSKVTVSDDNLKLTTTPATSTEGAKYDLRLNNKVTLGSGNNQVVLDGTAGRVTAGGVVMGAQTVQNTKHASETGNYVTNLNNKSWDSTSIVSGRAATEDQLKKVSEQITQQGSSATDYRLVRNSSADGSYKVNDNGEVSLTVEDKNHAGVKEQVTINNIASKTSVDKLTDRAVKYDINNGVVDKTKVTLEGANGTTITNVKDGAVTATSTDAINGSQLFKTKEELINKGMKFGADSGNVINKKLGEQVNVKGGITEASKLTAEDNIGVVSDGSNDLKVRLAKDLKGLNSVTVGDTKVTSNGVTISNGATNNAAVSLTKTGLDNGGNKITNVARGTIDSDAVNLAQLKEVSNSASAANTKVAEGKNIKVDESIDNVTKAKTYTVGLKDEVTLGTGNTAININGTTGIVKAGTGDNAVTINGTNGTINSGKVTINGTTGTVNELTNRTWNPKAITNGQAATEDQLKVVDNKIDTTKTEIVEKGLNFQGDAGTAIHKDLGQTLKISGGQADASKLSENNIGVVNNNGVLNVKLAKDLTGLNSVTTGATTINNNGLTIGGNTFVTSNGFNANDTQITNVKAGTEDNHAVNLKQLKEVSNNAAAAKTVVKAGKNINVTDSEDPLTKAKTYTVGLQDTVTLGSGNTAVNIDGTKGIVKAGEGNNAVTINGTNSTINAGNVAIDGVTGNINSGKVLVNGAKGTVNNLTNITWDADHITSGQAATEDQLKVVDKKITDNGSNLTKKGLNFKGDDATSIHKDLGETLDVVGGTSDKAKLSDNNIGVVSENGKLNVKLAKELTGLTSVTTGATTINNEGLTIGGNKFVTANGFDANNTQIKNVKAGTDGNDAVNLNQLNEVKNASNTTVEGSENINVNSTVDPNTQAKTYKVALKDNVTLGSGNNAININGTTGIVKAGDGANAVTINGTNGTINSGKVTVNGAAGTVNNLTNITWDGKNFTSGQAATEDQLKIVDKKITDNSTDLTKKGLNFQADSGELIHKDLGQTLDVVGGITEKSKLSDNNIGVVSENGKLNVKLAKDLTGLNSVTTGQTTINNDGLTINNKQFVTDNGFNANNTQIKNVTAGVEDNDAVNVKQLNDVKAASNTKVEGSKNINVDETVDNVTKAKTYTVALKDTVTLGSGNNAVNIDGTKGIVKAGEGANAVTINGVNSTINAGKVAIDGVTGNINAGKVLVNGANGTVNNLTNRTWDPNNITNGQAATEDQLQSVDQKVTDNSKKGLNFQADSGELIHKDLGQTLDVVGGISDKAKLSDGNIGVVSENGKLNVKLAKDLTGLNSVTTGQTTINNDGLTINNKQFVTANGFNANNTQIKNVTAGVEDNDAVNVKQLNDVKAASNTKVKGSKNIDVDEAVDPTTKAKTYTVALKDTVTLGSGNTAVNIDGTTGIVKAGNGANAVTINGVNSTINAGKVAIDGVTGNINAGKVLVNGANGTVNNLTNISWDPAHITSGQAATEDQLKVVDSKIDKNTEDLTKKGLNFQADSGEVIHKDLGQTLDVVGGITDKAKLSDNNIGVVSENGKLNVKLAKDLTGLNSVTTGQTTINNNGLTIGGNTFVTNNGFNANNTQIKNVKAGTEDSDAVNLKQLNEVKAASDTKVKGSKNIHVEEEINDLTKAKTYTVNLKDTVTLGSGNTSVHFDGTTGIIRAGEGSNAVNINGTNGTINSGKVTINGGSGTVNDLTNRTWDPNKITNGQAATEDQLKVVDNKIDKNTEDLTKKGLNFKGDSGEAIHKDLGQTLELKGGEADASKLSNGNIGVVNENGNLNVKLAKNLKGLDSVTVGSDPSKQVVLDNKGVSVGGKTYISNEGLNANNQKITNVAAGVNDTDAVNVQQLKSSMAAATTTVKAGDSGNTTVTSTTNADKSKTYTVDIKKDLNLRSVTTTTDDQQHSTLTNGRGVTSTDTFGNKTTLTADNVKVSDSQNNTTQTTAKGVLVDNPTKATELTVDGVVTTDKKTKRTSTTADGVVVTSGMGSTKVTTTVSSNGVAITTPPAGQGSPKDGTGAVTLTKDGLNNGGNKVVNMASGYGEGEDINNIADNSSSLTNGANIGDLKKGIDGLKKAGLDFAGDKGEFHRNLGEKVTVKGGVTDESKLSSANNIGVISDNNGSLNVRLAKDITGINSITTMDNSGHTTVTNGNGITIKNNGGGSVSLTSSGLNNGGNKITNVAPGEISSTSTDAVNGSQLNRVANSMNNVVKEVRQVGALSSALSALKPMAYDPYEPTQIMAGYGNYRGDSALALGVAHYKNESMMLHAGVAWAGSNSHMMANAGVTWKVGNRDGEAETADRYRKGPISSTYAMQRELAAMKAENQGLKGEVADLKAENEQMKANIAAMMARLGL</sequence>
<dbReference type="InterPro" id="IPR005594">
    <property type="entry name" value="YadA_C"/>
</dbReference>
<feature type="domain" description="Trimeric autotransporter adhesin YadA-like head" evidence="13">
    <location>
        <begin position="200"/>
        <end position="224"/>
    </location>
</feature>
<dbReference type="Pfam" id="PF05662">
    <property type="entry name" value="YadA_stalk"/>
    <property type="match status" value="11"/>
</dbReference>
<dbReference type="SUPFAM" id="SSF54523">
    <property type="entry name" value="Pili subunits"/>
    <property type="match status" value="1"/>
</dbReference>
<evidence type="ECO:0000259" key="12">
    <source>
        <dbReference type="Pfam" id="PF03895"/>
    </source>
</evidence>
<evidence type="ECO:0000256" key="10">
    <source>
        <dbReference type="ARBA" id="ARBA00023237"/>
    </source>
</evidence>
<feature type="domain" description="Trimeric autotransporter adhesin YadA-like head" evidence="13">
    <location>
        <begin position="291"/>
        <end position="312"/>
    </location>
</feature>
<feature type="domain" description="Trimeric autotransporter adhesin YadA-like head" evidence="13">
    <location>
        <begin position="378"/>
        <end position="404"/>
    </location>
</feature>
<evidence type="ECO:0000256" key="2">
    <source>
        <dbReference type="ARBA" id="ARBA00004442"/>
    </source>
</evidence>
<keyword evidence="17" id="KW-1185">Reference proteome</keyword>
<feature type="domain" description="Trimeric autotransporter adhesin YadA-like stalk" evidence="14">
    <location>
        <begin position="560"/>
        <end position="601"/>
    </location>
</feature>
<feature type="domain" description="Trimeric autotransporter adhesin YadA-like stalk" evidence="14">
    <location>
        <begin position="2419"/>
        <end position="2454"/>
    </location>
</feature>
<keyword evidence="7" id="KW-0732">Signal</keyword>
<feature type="domain" description="Trimeric autotransporter adhesin YadA-like stalk" evidence="14">
    <location>
        <begin position="3266"/>
        <end position="3301"/>
    </location>
</feature>
<reference evidence="16" key="1">
    <citation type="submission" date="2017-12" db="EMBL/GenBank/DDBJ databases">
        <authorList>
            <person name="Thomas-White K."/>
            <person name="Wolfe A.J."/>
        </authorList>
    </citation>
    <scope>NUCLEOTIDE SEQUENCE</scope>
    <source>
        <strain evidence="16">UMB0138</strain>
    </source>
</reference>
<feature type="domain" description="Trimeric autotransporter adhesin YadA-like stalk" evidence="14">
    <location>
        <begin position="2920"/>
        <end position="2960"/>
    </location>
</feature>
<keyword evidence="8" id="KW-0653">Protein transport</keyword>
<comment type="caution">
    <text evidence="16">The sequence shown here is derived from an EMBL/GenBank/DDBJ whole genome shotgun (WGS) entry which is preliminary data.</text>
</comment>
<keyword evidence="6" id="KW-0812">Transmembrane</keyword>
<evidence type="ECO:0000256" key="4">
    <source>
        <dbReference type="ARBA" id="ARBA00022448"/>
    </source>
</evidence>
<comment type="similarity">
    <text evidence="3">Belongs to the autotransporter-2 (AT-2) (TC 1.B.40) family.</text>
</comment>
<dbReference type="EMBL" id="PKMC02000008">
    <property type="protein sequence ID" value="MEO9178831.1"/>
    <property type="molecule type" value="Genomic_DNA"/>
</dbReference>
<evidence type="ECO:0000259" key="13">
    <source>
        <dbReference type="Pfam" id="PF05658"/>
    </source>
</evidence>
<keyword evidence="10" id="KW-0998">Cell outer membrane</keyword>
<feature type="domain" description="Trimeric autotransporter adhesin YadA-like stalk" evidence="14">
    <location>
        <begin position="1425"/>
        <end position="1459"/>
    </location>
</feature>
<organism evidence="16 17">
    <name type="scientific">Veillonella parvula</name>
    <name type="common">Staphylococcus parvulus</name>
    <dbReference type="NCBI Taxonomy" id="29466"/>
    <lineage>
        <taxon>Bacteria</taxon>
        <taxon>Bacillati</taxon>
        <taxon>Bacillota</taxon>
        <taxon>Negativicutes</taxon>
        <taxon>Veillonellales</taxon>
        <taxon>Veillonellaceae</taxon>
        <taxon>Veillonella</taxon>
    </lineage>
</organism>
<dbReference type="Pfam" id="PF13018">
    <property type="entry name" value="ESPR"/>
    <property type="match status" value="1"/>
</dbReference>
<keyword evidence="9" id="KW-0472">Membrane</keyword>
<dbReference type="RefSeq" id="WP_101928930.1">
    <property type="nucleotide sequence ID" value="NZ_JAWGLM010000005.1"/>
</dbReference>
<feature type="coiled-coil region" evidence="11">
    <location>
        <begin position="3406"/>
        <end position="3440"/>
    </location>
</feature>
<dbReference type="InterPro" id="IPR045584">
    <property type="entry name" value="Pilin-like"/>
</dbReference>
<dbReference type="Proteomes" id="UP000234197">
    <property type="component" value="Unassembled WGS sequence"/>
</dbReference>
<keyword evidence="4" id="KW-0813">Transport</keyword>
<evidence type="ECO:0000256" key="11">
    <source>
        <dbReference type="SAM" id="Coils"/>
    </source>
</evidence>
<dbReference type="Pfam" id="PF05658">
    <property type="entry name" value="YadA_head"/>
    <property type="match status" value="8"/>
</dbReference>
<evidence type="ECO:0000256" key="3">
    <source>
        <dbReference type="ARBA" id="ARBA00005848"/>
    </source>
</evidence>
<feature type="domain" description="Trimeric autotransporter adhesin YadA-like stalk" evidence="14">
    <location>
        <begin position="1927"/>
        <end position="1968"/>
    </location>
</feature>
<evidence type="ECO:0000313" key="17">
    <source>
        <dbReference type="Proteomes" id="UP000234197"/>
    </source>
</evidence>
<evidence type="ECO:0000256" key="1">
    <source>
        <dbReference type="ARBA" id="ARBA00004241"/>
    </source>
</evidence>
<keyword evidence="11" id="KW-0175">Coiled coil</keyword>
<feature type="domain" description="Trimeric autotransporter adhesin YadA-like head" evidence="13">
    <location>
        <begin position="432"/>
        <end position="450"/>
    </location>
</feature>
<dbReference type="InterPro" id="IPR011049">
    <property type="entry name" value="Serralysin-like_metalloprot_C"/>
</dbReference>
<feature type="domain" description="Trimeric autotransporter adhesin YadA-like stalk" evidence="14">
    <location>
        <begin position="1669"/>
        <end position="1702"/>
    </location>
</feature>
<dbReference type="Gene3D" id="3.30.1300.30">
    <property type="entry name" value="GSPII I/J protein-like"/>
    <property type="match status" value="1"/>
</dbReference>
<proteinExistence type="inferred from homology"/>
<evidence type="ECO:0000313" key="16">
    <source>
        <dbReference type="EMBL" id="MEO9178831.1"/>
    </source>
</evidence>
<feature type="domain" description="Trimeric autotransporter adhesin YadA-like stalk" evidence="14">
    <location>
        <begin position="2168"/>
        <end position="2208"/>
    </location>
</feature>
<evidence type="ECO:0000256" key="7">
    <source>
        <dbReference type="ARBA" id="ARBA00022729"/>
    </source>
</evidence>
<dbReference type="Gene3D" id="2.20.70.140">
    <property type="match status" value="8"/>
</dbReference>
<dbReference type="Gene3D" id="1.20.5.170">
    <property type="match status" value="1"/>
</dbReference>
<dbReference type="CDD" id="cd12820">
    <property type="entry name" value="LbR_YadA-like"/>
    <property type="match status" value="1"/>
</dbReference>
<dbReference type="InterPro" id="IPR008640">
    <property type="entry name" value="Adhesin_Head_dom"/>
</dbReference>
<feature type="domain" description="Trimeric autotransporter adhesin YadA-like head" evidence="13">
    <location>
        <begin position="499"/>
        <end position="520"/>
    </location>
</feature>
<feature type="domain" description="Trimeric autotransporter adhesin YadA-like stalk" evidence="14">
    <location>
        <begin position="1068"/>
        <end position="1092"/>
    </location>
</feature>
<feature type="domain" description="ESPR" evidence="15">
    <location>
        <begin position="1"/>
        <end position="47"/>
    </location>
</feature>
<dbReference type="Gene3D" id="2.150.10.10">
    <property type="entry name" value="Serralysin-like metalloprotease, C-terminal"/>
    <property type="match status" value="6"/>
</dbReference>
<dbReference type="Pfam" id="PF03895">
    <property type="entry name" value="YadA_anchor"/>
    <property type="match status" value="1"/>
</dbReference>
<feature type="domain" description="Trimeric autotransporter adhesin YadA-like stalk" evidence="14">
    <location>
        <begin position="2674"/>
        <end position="2708"/>
    </location>
</feature>
<comment type="subcellular location">
    <subcellularLocation>
        <location evidence="2">Cell outer membrane</location>
    </subcellularLocation>
    <subcellularLocation>
        <location evidence="1">Cell surface</location>
    </subcellularLocation>
</comment>
<evidence type="ECO:0000256" key="9">
    <source>
        <dbReference type="ARBA" id="ARBA00023136"/>
    </source>
</evidence>
<dbReference type="InterPro" id="IPR008635">
    <property type="entry name" value="Coiled_stalk_dom"/>
</dbReference>
<keyword evidence="5" id="KW-1134">Transmembrane beta strand</keyword>
<dbReference type="SUPFAM" id="SSF101967">
    <property type="entry name" value="Adhesin YadA, collagen-binding domain"/>
    <property type="match status" value="4"/>
</dbReference>
<evidence type="ECO:0000259" key="15">
    <source>
        <dbReference type="Pfam" id="PF13018"/>
    </source>
</evidence>
<evidence type="ECO:0000256" key="8">
    <source>
        <dbReference type="ARBA" id="ARBA00022927"/>
    </source>
</evidence>
<feature type="domain" description="Trimeric autotransporter adhesin YadA-like head" evidence="13">
    <location>
        <begin position="354"/>
        <end position="375"/>
    </location>
</feature>
<gene>
    <name evidence="16" type="ORF">CYJ21_007710</name>
</gene>
<reference evidence="16" key="2">
    <citation type="submission" date="2024-04" db="EMBL/GenBank/DDBJ databases">
        <title>Na.</title>
        <authorList>
            <person name="Choi B."/>
        </authorList>
    </citation>
    <scope>NUCLEOTIDE SEQUENCE</scope>
    <source>
        <strain evidence="16">UMB0138</strain>
    </source>
</reference>
<feature type="domain" description="Trimeric autotransporter adhesin YadA-like C-terminal membrane anchor" evidence="12">
    <location>
        <begin position="3320"/>
        <end position="3376"/>
    </location>
</feature>
<feature type="domain" description="Trimeric autotransporter adhesin YadA-like head" evidence="13">
    <location>
        <begin position="317"/>
        <end position="340"/>
    </location>
</feature>
<accession>A0ABV0IBV0</accession>
<evidence type="ECO:0000256" key="5">
    <source>
        <dbReference type="ARBA" id="ARBA00022452"/>
    </source>
</evidence>
<feature type="domain" description="Trimeric autotransporter adhesin YadA-like stalk" evidence="14">
    <location>
        <begin position="1295"/>
        <end position="1331"/>
    </location>
</feature>
<dbReference type="InterPro" id="IPR024973">
    <property type="entry name" value="ESPR"/>
</dbReference>
<evidence type="ECO:0000256" key="6">
    <source>
        <dbReference type="ARBA" id="ARBA00022692"/>
    </source>
</evidence>
<evidence type="ECO:0000259" key="14">
    <source>
        <dbReference type="Pfam" id="PF05662"/>
    </source>
</evidence>
<protein>
    <submittedName>
        <fullName evidence="16">ESPR-type extended signal peptide-containing protein</fullName>
    </submittedName>
</protein>
<feature type="domain" description="Trimeric autotransporter adhesin YadA-like head" evidence="13">
    <location>
        <begin position="249"/>
        <end position="275"/>
    </location>
</feature>
<name>A0ABV0IBV0_VEIPA</name>